<dbReference type="PANTHER" id="PTHR33969">
    <property type="entry name" value="SEGREGATION AND CONDENSATION PROTEIN A"/>
    <property type="match status" value="1"/>
</dbReference>
<keyword evidence="2" id="KW-1185">Reference proteome</keyword>
<protein>
    <recommendedName>
        <fullName evidence="3">Rad21/Rec8-like protein C-terminal eukaryotic domain-containing protein</fullName>
    </recommendedName>
</protein>
<organism evidence="1 2">
    <name type="scientific">candidate division MSBL1 archaeon SCGC-AAA259E22</name>
    <dbReference type="NCBI Taxonomy" id="1698265"/>
    <lineage>
        <taxon>Archaea</taxon>
        <taxon>Methanobacteriati</taxon>
        <taxon>Methanobacteriota</taxon>
        <taxon>candidate division MSBL1</taxon>
    </lineage>
</organism>
<evidence type="ECO:0008006" key="3">
    <source>
        <dbReference type="Google" id="ProtNLM"/>
    </source>
</evidence>
<gene>
    <name evidence="1" type="ORF">AKJ66_03100</name>
</gene>
<dbReference type="Gene3D" id="1.10.10.580">
    <property type="entry name" value="Structural maintenance of chromosome 1. Chain E"/>
    <property type="match status" value="1"/>
</dbReference>
<comment type="caution">
    <text evidence="1">The sequence shown here is derived from an EMBL/GenBank/DDBJ whole genome shotgun (WGS) entry which is preliminary data.</text>
</comment>
<dbReference type="Pfam" id="PF02616">
    <property type="entry name" value="SMC_ScpA"/>
    <property type="match status" value="1"/>
</dbReference>
<reference evidence="1 2" key="1">
    <citation type="journal article" date="2016" name="Sci. Rep.">
        <title>Metabolic traits of an uncultured archaeal lineage -MSBL1- from brine pools of the Red Sea.</title>
        <authorList>
            <person name="Mwirichia R."/>
            <person name="Alam I."/>
            <person name="Rashid M."/>
            <person name="Vinu M."/>
            <person name="Ba-Alawi W."/>
            <person name="Anthony Kamau A."/>
            <person name="Kamanda Ngugi D."/>
            <person name="Goker M."/>
            <person name="Klenk H.P."/>
            <person name="Bajic V."/>
            <person name="Stingl U."/>
        </authorList>
    </citation>
    <scope>NUCLEOTIDE SEQUENCE [LARGE SCALE GENOMIC DNA]</scope>
    <source>
        <strain evidence="1">SCGC-AAA259E22</strain>
    </source>
</reference>
<evidence type="ECO:0000313" key="2">
    <source>
        <dbReference type="Proteomes" id="UP000070657"/>
    </source>
</evidence>
<dbReference type="InterPro" id="IPR003768">
    <property type="entry name" value="ScpA"/>
</dbReference>
<dbReference type="EMBL" id="LHXP01000035">
    <property type="protein sequence ID" value="KXA92960.1"/>
    <property type="molecule type" value="Genomic_DNA"/>
</dbReference>
<dbReference type="InterPro" id="IPR023093">
    <property type="entry name" value="ScpA-like_C"/>
</dbReference>
<proteinExistence type="predicted"/>
<dbReference type="Gene3D" id="6.10.250.2410">
    <property type="match status" value="1"/>
</dbReference>
<dbReference type="AlphaFoldDB" id="A0A133UFL0"/>
<dbReference type="PANTHER" id="PTHR33969:SF2">
    <property type="entry name" value="SEGREGATION AND CONDENSATION PROTEIN A"/>
    <property type="match status" value="1"/>
</dbReference>
<dbReference type="Proteomes" id="UP000070657">
    <property type="component" value="Unassembled WGS sequence"/>
</dbReference>
<accession>A0A133UFL0</accession>
<evidence type="ECO:0000313" key="1">
    <source>
        <dbReference type="EMBL" id="KXA92960.1"/>
    </source>
</evidence>
<sequence length="223" mass="25676">MPVIFDQPFQILLNLARDKKIDPWDVDIDKVANLYVDKIREMERLDLRVSGRALFSASTLLRMKADNPPYNGNGKEEDEIIEELNFDMPDLGPITILRQNPQQITLSDLASSLQEALEKKEDGKKKKKRVSTVKDVVWELDDYHLNIEEHIQDFHEKISLLASPGEKINFIQLLPVENKTEVCRNLLLALFLSSNGKVRLHQEEHFGDIFIELLEPFEGNNGN</sequence>
<name>A0A133UFL0_9EURY</name>